<name>A0A5B6W0N0_9ROSI</name>
<dbReference type="AlphaFoldDB" id="A0A5B6W0N0"/>
<keyword evidence="2" id="KW-1185">Reference proteome</keyword>
<accession>A0A5B6W0N0</accession>
<evidence type="ECO:0000313" key="2">
    <source>
        <dbReference type="Proteomes" id="UP000325315"/>
    </source>
</evidence>
<reference evidence="2" key="1">
    <citation type="journal article" date="2019" name="Plant Biotechnol. J.">
        <title>Genome sequencing of the Australian wild diploid species Gossypium australe highlights disease resistance and delayed gland morphogenesis.</title>
        <authorList>
            <person name="Cai Y."/>
            <person name="Cai X."/>
            <person name="Wang Q."/>
            <person name="Wang P."/>
            <person name="Zhang Y."/>
            <person name="Cai C."/>
            <person name="Xu Y."/>
            <person name="Wang K."/>
            <person name="Zhou Z."/>
            <person name="Wang C."/>
            <person name="Geng S."/>
            <person name="Li B."/>
            <person name="Dong Q."/>
            <person name="Hou Y."/>
            <person name="Wang H."/>
            <person name="Ai P."/>
            <person name="Liu Z."/>
            <person name="Yi F."/>
            <person name="Sun M."/>
            <person name="An G."/>
            <person name="Cheng J."/>
            <person name="Zhang Y."/>
            <person name="Shi Q."/>
            <person name="Xie Y."/>
            <person name="Shi X."/>
            <person name="Chang Y."/>
            <person name="Huang F."/>
            <person name="Chen Y."/>
            <person name="Hong S."/>
            <person name="Mi L."/>
            <person name="Sun Q."/>
            <person name="Zhang L."/>
            <person name="Zhou B."/>
            <person name="Peng R."/>
            <person name="Zhang X."/>
            <person name="Liu F."/>
        </authorList>
    </citation>
    <scope>NUCLEOTIDE SEQUENCE [LARGE SCALE GENOMIC DNA]</scope>
    <source>
        <strain evidence="2">cv. PA1801</strain>
    </source>
</reference>
<gene>
    <name evidence="1" type="ORF">EPI10_024998</name>
</gene>
<dbReference type="OrthoDB" id="1740802at2759"/>
<dbReference type="Proteomes" id="UP000325315">
    <property type="component" value="Unassembled WGS sequence"/>
</dbReference>
<protein>
    <submittedName>
        <fullName evidence="1">Uncharacterized protein</fullName>
    </submittedName>
</protein>
<sequence length="145" mass="16505">MNLLGVNWLTQVNLCAVHGFIWCWLCVGIISDADARICRWRDPHRIDYYSKLAFLQPPPTQVVGSKRGREASQAISSCEFKEEIHQEVGESSFASILLLFILDASETYYIIDLLSNAGKPPFSWLQKSVYRTKLDKSHSVKDLRG</sequence>
<organism evidence="1 2">
    <name type="scientific">Gossypium australe</name>
    <dbReference type="NCBI Taxonomy" id="47621"/>
    <lineage>
        <taxon>Eukaryota</taxon>
        <taxon>Viridiplantae</taxon>
        <taxon>Streptophyta</taxon>
        <taxon>Embryophyta</taxon>
        <taxon>Tracheophyta</taxon>
        <taxon>Spermatophyta</taxon>
        <taxon>Magnoliopsida</taxon>
        <taxon>eudicotyledons</taxon>
        <taxon>Gunneridae</taxon>
        <taxon>Pentapetalae</taxon>
        <taxon>rosids</taxon>
        <taxon>malvids</taxon>
        <taxon>Malvales</taxon>
        <taxon>Malvaceae</taxon>
        <taxon>Malvoideae</taxon>
        <taxon>Gossypium</taxon>
    </lineage>
</organism>
<proteinExistence type="predicted"/>
<evidence type="ECO:0000313" key="1">
    <source>
        <dbReference type="EMBL" id="KAA3474735.1"/>
    </source>
</evidence>
<comment type="caution">
    <text evidence="1">The sequence shown here is derived from an EMBL/GenBank/DDBJ whole genome shotgun (WGS) entry which is preliminary data.</text>
</comment>
<dbReference type="EMBL" id="SMMG02000005">
    <property type="protein sequence ID" value="KAA3474735.1"/>
    <property type="molecule type" value="Genomic_DNA"/>
</dbReference>